<comment type="caution">
    <text evidence="2">The sequence shown here is derived from an EMBL/GenBank/DDBJ whole genome shotgun (WGS) entry which is preliminary data.</text>
</comment>
<keyword evidence="1" id="KW-1133">Transmembrane helix</keyword>
<evidence type="ECO:0000313" key="2">
    <source>
        <dbReference type="EMBL" id="MCC6071428.1"/>
    </source>
</evidence>
<organism evidence="2 3">
    <name type="scientific">Massilia agrisoli</name>
    <dbReference type="NCBI Taxonomy" id="2892444"/>
    <lineage>
        <taxon>Bacteria</taxon>
        <taxon>Pseudomonadati</taxon>
        <taxon>Pseudomonadota</taxon>
        <taxon>Betaproteobacteria</taxon>
        <taxon>Burkholderiales</taxon>
        <taxon>Oxalobacteraceae</taxon>
        <taxon>Telluria group</taxon>
        <taxon>Massilia</taxon>
    </lineage>
</organism>
<gene>
    <name evidence="2" type="ORF">LMJ30_10710</name>
</gene>
<name>A0ABS8IUN2_9BURK</name>
<keyword evidence="1" id="KW-0472">Membrane</keyword>
<protein>
    <submittedName>
        <fullName evidence="2">Uncharacterized protein</fullName>
    </submittedName>
</protein>
<evidence type="ECO:0000313" key="3">
    <source>
        <dbReference type="Proteomes" id="UP001198701"/>
    </source>
</evidence>
<accession>A0ABS8IUN2</accession>
<reference evidence="2 3" key="1">
    <citation type="submission" date="2021-11" db="EMBL/GenBank/DDBJ databases">
        <authorList>
            <person name="Huq M.A."/>
        </authorList>
    </citation>
    <scope>NUCLEOTIDE SEQUENCE [LARGE SCALE GENOMIC DNA]</scope>
    <source>
        <strain evidence="2 3">MAHUQ-52</strain>
    </source>
</reference>
<evidence type="ECO:0000256" key="1">
    <source>
        <dbReference type="SAM" id="Phobius"/>
    </source>
</evidence>
<feature type="transmembrane region" description="Helical" evidence="1">
    <location>
        <begin position="6"/>
        <end position="29"/>
    </location>
</feature>
<dbReference type="RefSeq" id="WP_229432339.1">
    <property type="nucleotide sequence ID" value="NZ_JAJHPV010000013.1"/>
</dbReference>
<dbReference type="EMBL" id="JAJHPV010000013">
    <property type="protein sequence ID" value="MCC6071428.1"/>
    <property type="molecule type" value="Genomic_DNA"/>
</dbReference>
<feature type="transmembrane region" description="Helical" evidence="1">
    <location>
        <begin position="41"/>
        <end position="63"/>
    </location>
</feature>
<dbReference type="Proteomes" id="UP001198701">
    <property type="component" value="Unassembled WGS sequence"/>
</dbReference>
<proteinExistence type="predicted"/>
<keyword evidence="1" id="KW-0812">Transmembrane</keyword>
<sequence>MLKNAYRITGLVVLWVVIAYGVTALVKLLMDVSRAHVDAELLAAVGTVGALIGTVVLASMSSWSRAREQTLTAELHAVAMRPRLREARHQIHQAYKKLHQFTSGMDPNPADFEQMLAMLREIHLWQIDEIVPFAPLSDGAAARLAASAGEIRQVIAGFESVRVDASMMNSEPGVAFAESQAKTLFEAHNNILAVIIVCTRARKSLGL</sequence>
<keyword evidence="3" id="KW-1185">Reference proteome</keyword>